<evidence type="ECO:0000256" key="1">
    <source>
        <dbReference type="ARBA" id="ARBA00004141"/>
    </source>
</evidence>
<reference evidence="9 10" key="1">
    <citation type="submission" date="2018-11" db="EMBL/GenBank/DDBJ databases">
        <title>Genome assembly of Steccherinum ochraceum LE-BIN_3174, the white-rot fungus of the Steccherinaceae family (The Residual Polyporoid clade, Polyporales, Basidiomycota).</title>
        <authorList>
            <person name="Fedorova T.V."/>
            <person name="Glazunova O.A."/>
            <person name="Landesman E.O."/>
            <person name="Moiseenko K.V."/>
            <person name="Psurtseva N.V."/>
            <person name="Savinova O.S."/>
            <person name="Shakhova N.V."/>
            <person name="Tyazhelova T.V."/>
            <person name="Vasina D.V."/>
        </authorList>
    </citation>
    <scope>NUCLEOTIDE SEQUENCE [LARGE SCALE GENOMIC DNA]</scope>
    <source>
        <strain evidence="9 10">LE-BIN_3174</strain>
    </source>
</reference>
<feature type="region of interest" description="Disordered" evidence="6">
    <location>
        <begin position="328"/>
        <end position="411"/>
    </location>
</feature>
<feature type="transmembrane region" description="Helical" evidence="7">
    <location>
        <begin position="194"/>
        <end position="218"/>
    </location>
</feature>
<evidence type="ECO:0000256" key="3">
    <source>
        <dbReference type="ARBA" id="ARBA00022692"/>
    </source>
</evidence>
<dbReference type="InterPro" id="IPR020846">
    <property type="entry name" value="MFS_dom"/>
</dbReference>
<feature type="transmembrane region" description="Helical" evidence="7">
    <location>
        <begin position="550"/>
        <end position="571"/>
    </location>
</feature>
<dbReference type="Pfam" id="PF07690">
    <property type="entry name" value="MFS_1"/>
    <property type="match status" value="1"/>
</dbReference>
<sequence>MASLTPRASGLWSDSRRMSYFSHGDGDEDLEALVAEAEVYDGRSPLDRTIDRIGMGSYQWTLLSLCGFEPCPGLARHKGWLADNMWMQAIAVILPRVQQHFSISDANIGVFSSSMFAGMMFGAVGWGTCSDLLGRTTAFNATLFLTSLFGILASFANSFPALCVALFFLGSAVGGSMPTDGTLLLEHMPNGKQYLVTALSVFFSFGAVLAAVVGLLVIPGHSCPPAPEPCDVASQNMGWKYLLIALGLITLSMFLARMVFFRLHESPRYLAHAGRPQEAIESLQLISKFNGSELSLGLDDVAIHVHPPPEGLTDTSALPEDGIRAPLLSNADMAAPKTSLAEEDSSLERPRMLLNQTSRDGLRNGSPPDNEPKDYSATGKSDSPLDPSDLPPPLGANSRSSSFYSTASTSAPSPAEYSVIAKDVDPATSPLASPRTRRRSLSPMGRREDQEDARPIGGHSRRKSTASMYEARSRLYWRFPRWLRKPLWAWFDRVAMVLSPEWMSTTLLVWAAWWAMSLAYTMFNVYLPKLLEGRPGAGGLNTPKTLNESLWEVVIFALGGCPGAILGAWMVDSPLGRRWSLAGSTLVTALFCLFFVFAQAPWAVTASTVGISLSATTMWAVLYGWTPEIFGTQVRGTACGIASGLSRVGGMIAPMLGGTLLMINPAFPVYASIVIFIVAAICVLFLKEDSGARSGERVIVH</sequence>
<keyword evidence="4 7" id="KW-1133">Transmembrane helix</keyword>
<dbReference type="AlphaFoldDB" id="A0A4R0RDV9"/>
<dbReference type="PROSITE" id="PS50850">
    <property type="entry name" value="MFS"/>
    <property type="match status" value="1"/>
</dbReference>
<gene>
    <name evidence="9" type="ORF">EIP91_006562</name>
</gene>
<keyword evidence="2" id="KW-0813">Transport</keyword>
<dbReference type="InterPro" id="IPR005828">
    <property type="entry name" value="MFS_sugar_transport-like"/>
</dbReference>
<protein>
    <recommendedName>
        <fullName evidence="8">Major facilitator superfamily (MFS) profile domain-containing protein</fullName>
    </recommendedName>
</protein>
<feature type="transmembrane region" description="Helical" evidence="7">
    <location>
        <begin position="578"/>
        <end position="598"/>
    </location>
</feature>
<dbReference type="Gene3D" id="1.20.1250.20">
    <property type="entry name" value="MFS general substrate transporter like domains"/>
    <property type="match status" value="2"/>
</dbReference>
<dbReference type="SUPFAM" id="SSF103473">
    <property type="entry name" value="MFS general substrate transporter"/>
    <property type="match status" value="1"/>
</dbReference>
<feature type="compositionally biased region" description="Basic and acidic residues" evidence="6">
    <location>
        <begin position="445"/>
        <end position="454"/>
    </location>
</feature>
<dbReference type="OrthoDB" id="4139357at2759"/>
<feature type="compositionally biased region" description="Low complexity" evidence="6">
    <location>
        <begin position="396"/>
        <end position="411"/>
    </location>
</feature>
<feature type="transmembrane region" description="Helical" evidence="7">
    <location>
        <begin position="604"/>
        <end position="625"/>
    </location>
</feature>
<feature type="region of interest" description="Disordered" evidence="6">
    <location>
        <begin position="423"/>
        <end position="465"/>
    </location>
</feature>
<dbReference type="PANTHER" id="PTHR23511:SF5">
    <property type="entry name" value="MAJOR FACILITATOR-TYPE TRANSPORTER HXNZ-RELATED"/>
    <property type="match status" value="1"/>
</dbReference>
<dbReference type="Pfam" id="PF00083">
    <property type="entry name" value="Sugar_tr"/>
    <property type="match status" value="1"/>
</dbReference>
<accession>A0A4R0RDV9</accession>
<organism evidence="9 10">
    <name type="scientific">Steccherinum ochraceum</name>
    <dbReference type="NCBI Taxonomy" id="92696"/>
    <lineage>
        <taxon>Eukaryota</taxon>
        <taxon>Fungi</taxon>
        <taxon>Dikarya</taxon>
        <taxon>Basidiomycota</taxon>
        <taxon>Agaricomycotina</taxon>
        <taxon>Agaricomycetes</taxon>
        <taxon>Polyporales</taxon>
        <taxon>Steccherinaceae</taxon>
        <taxon>Steccherinum</taxon>
    </lineage>
</organism>
<feature type="domain" description="Major facilitator superfamily (MFS) profile" evidence="8">
    <location>
        <begin position="72"/>
        <end position="691"/>
    </location>
</feature>
<evidence type="ECO:0000259" key="8">
    <source>
        <dbReference type="PROSITE" id="PS50850"/>
    </source>
</evidence>
<keyword evidence="10" id="KW-1185">Reference proteome</keyword>
<keyword evidence="5 7" id="KW-0472">Membrane</keyword>
<dbReference type="PANTHER" id="PTHR23511">
    <property type="entry name" value="SYNAPTIC VESICLE GLYCOPROTEIN 2"/>
    <property type="match status" value="1"/>
</dbReference>
<dbReference type="GO" id="GO:0022857">
    <property type="term" value="F:transmembrane transporter activity"/>
    <property type="evidence" value="ECO:0007669"/>
    <property type="project" value="InterPro"/>
</dbReference>
<evidence type="ECO:0000256" key="5">
    <source>
        <dbReference type="ARBA" id="ARBA00023136"/>
    </source>
</evidence>
<evidence type="ECO:0000313" key="9">
    <source>
        <dbReference type="EMBL" id="TCD62669.1"/>
    </source>
</evidence>
<feature type="transmembrane region" description="Helical" evidence="7">
    <location>
        <begin position="238"/>
        <end position="260"/>
    </location>
</feature>
<keyword evidence="3 7" id="KW-0812">Transmembrane</keyword>
<dbReference type="InterPro" id="IPR036259">
    <property type="entry name" value="MFS_trans_sf"/>
</dbReference>
<dbReference type="EMBL" id="RWJN01000353">
    <property type="protein sequence ID" value="TCD62669.1"/>
    <property type="molecule type" value="Genomic_DNA"/>
</dbReference>
<dbReference type="GO" id="GO:0016020">
    <property type="term" value="C:membrane"/>
    <property type="evidence" value="ECO:0007669"/>
    <property type="project" value="UniProtKB-SubCell"/>
</dbReference>
<feature type="transmembrane region" description="Helical" evidence="7">
    <location>
        <begin position="669"/>
        <end position="686"/>
    </location>
</feature>
<feature type="transmembrane region" description="Helical" evidence="7">
    <location>
        <begin position="106"/>
        <end position="128"/>
    </location>
</feature>
<dbReference type="InterPro" id="IPR011701">
    <property type="entry name" value="MFS"/>
</dbReference>
<evidence type="ECO:0000256" key="6">
    <source>
        <dbReference type="SAM" id="MobiDB-lite"/>
    </source>
</evidence>
<comment type="caution">
    <text evidence="9">The sequence shown here is derived from an EMBL/GenBank/DDBJ whole genome shotgun (WGS) entry which is preliminary data.</text>
</comment>
<feature type="transmembrane region" description="Helical" evidence="7">
    <location>
        <begin position="148"/>
        <end position="173"/>
    </location>
</feature>
<proteinExistence type="predicted"/>
<evidence type="ECO:0000256" key="4">
    <source>
        <dbReference type="ARBA" id="ARBA00022989"/>
    </source>
</evidence>
<evidence type="ECO:0000256" key="7">
    <source>
        <dbReference type="SAM" id="Phobius"/>
    </source>
</evidence>
<evidence type="ECO:0000256" key="2">
    <source>
        <dbReference type="ARBA" id="ARBA00022448"/>
    </source>
</evidence>
<dbReference type="Proteomes" id="UP000292702">
    <property type="component" value="Unassembled WGS sequence"/>
</dbReference>
<name>A0A4R0RDV9_9APHY</name>
<comment type="subcellular location">
    <subcellularLocation>
        <location evidence="1">Membrane</location>
        <topology evidence="1">Multi-pass membrane protein</topology>
    </subcellularLocation>
</comment>
<dbReference type="CDD" id="cd17316">
    <property type="entry name" value="MFS_SV2_like"/>
    <property type="match status" value="1"/>
</dbReference>
<feature type="transmembrane region" description="Helical" evidence="7">
    <location>
        <begin position="637"/>
        <end position="663"/>
    </location>
</feature>
<evidence type="ECO:0000313" key="10">
    <source>
        <dbReference type="Proteomes" id="UP000292702"/>
    </source>
</evidence>